<protein>
    <submittedName>
        <fullName evidence="1">Uncharacterized protein</fullName>
    </submittedName>
</protein>
<dbReference type="AlphaFoldDB" id="A0A4U5N2C6"/>
<dbReference type="EMBL" id="AZBU02000005">
    <property type="protein sequence ID" value="TKR76557.1"/>
    <property type="molecule type" value="Genomic_DNA"/>
</dbReference>
<sequence>MELFSSWKNLNAVSITSNLTAPAVQLLENLLKQEQLVRLTLNSDAFDPVAVDFILQFLEQTQFMLTSGSSIFWWVNITLHDDSFKALGILEWNLQFKKQSSLVSYFNSEATEGMTDEEFQLMLTTR</sequence>
<keyword evidence="2" id="KW-1185">Reference proteome</keyword>
<evidence type="ECO:0000313" key="2">
    <source>
        <dbReference type="Proteomes" id="UP000298663"/>
    </source>
</evidence>
<name>A0A4U5N2C6_STECR</name>
<proteinExistence type="predicted"/>
<gene>
    <name evidence="1" type="ORF">L596_017676</name>
</gene>
<evidence type="ECO:0000313" key="1">
    <source>
        <dbReference type="EMBL" id="TKR76557.1"/>
    </source>
</evidence>
<dbReference type="Proteomes" id="UP000298663">
    <property type="component" value="Unassembled WGS sequence"/>
</dbReference>
<accession>A0A4U5N2C6</accession>
<reference evidence="1 2" key="1">
    <citation type="journal article" date="2015" name="Genome Biol.">
        <title>Comparative genomics of Steinernema reveals deeply conserved gene regulatory networks.</title>
        <authorList>
            <person name="Dillman A.R."/>
            <person name="Macchietto M."/>
            <person name="Porter C.F."/>
            <person name="Rogers A."/>
            <person name="Williams B."/>
            <person name="Antoshechkin I."/>
            <person name="Lee M.M."/>
            <person name="Goodwin Z."/>
            <person name="Lu X."/>
            <person name="Lewis E.E."/>
            <person name="Goodrich-Blair H."/>
            <person name="Stock S.P."/>
            <person name="Adams B.J."/>
            <person name="Sternberg P.W."/>
            <person name="Mortazavi A."/>
        </authorList>
    </citation>
    <scope>NUCLEOTIDE SEQUENCE [LARGE SCALE GENOMIC DNA]</scope>
    <source>
        <strain evidence="1 2">ALL</strain>
    </source>
</reference>
<organism evidence="1 2">
    <name type="scientific">Steinernema carpocapsae</name>
    <name type="common">Entomopathogenic nematode</name>
    <dbReference type="NCBI Taxonomy" id="34508"/>
    <lineage>
        <taxon>Eukaryota</taxon>
        <taxon>Metazoa</taxon>
        <taxon>Ecdysozoa</taxon>
        <taxon>Nematoda</taxon>
        <taxon>Chromadorea</taxon>
        <taxon>Rhabditida</taxon>
        <taxon>Tylenchina</taxon>
        <taxon>Panagrolaimomorpha</taxon>
        <taxon>Strongyloidoidea</taxon>
        <taxon>Steinernematidae</taxon>
        <taxon>Steinernema</taxon>
    </lineage>
</organism>
<reference evidence="1 2" key="2">
    <citation type="journal article" date="2019" name="G3 (Bethesda)">
        <title>Hybrid Assembly of the Genome of the Entomopathogenic Nematode Steinernema carpocapsae Identifies the X-Chromosome.</title>
        <authorList>
            <person name="Serra L."/>
            <person name="Macchietto M."/>
            <person name="Macias-Munoz A."/>
            <person name="McGill C.J."/>
            <person name="Rodriguez I.M."/>
            <person name="Rodriguez B."/>
            <person name="Murad R."/>
            <person name="Mortazavi A."/>
        </authorList>
    </citation>
    <scope>NUCLEOTIDE SEQUENCE [LARGE SCALE GENOMIC DNA]</scope>
    <source>
        <strain evidence="1 2">ALL</strain>
    </source>
</reference>
<comment type="caution">
    <text evidence="1">The sequence shown here is derived from an EMBL/GenBank/DDBJ whole genome shotgun (WGS) entry which is preliminary data.</text>
</comment>